<proteinExistence type="predicted"/>
<feature type="compositionally biased region" description="Acidic residues" evidence="1">
    <location>
        <begin position="1"/>
        <end position="11"/>
    </location>
</feature>
<protein>
    <submittedName>
        <fullName evidence="3">Uncharacterized protein</fullName>
    </submittedName>
</protein>
<dbReference type="WBParaSite" id="PSAMB.scaffold92size81367.g1772.t1">
    <property type="protein sequence ID" value="PSAMB.scaffold92size81367.g1772.t1"/>
    <property type="gene ID" value="PSAMB.scaffold92size81367.g1772"/>
</dbReference>
<organism evidence="2 3">
    <name type="scientific">Plectus sambesii</name>
    <dbReference type="NCBI Taxonomy" id="2011161"/>
    <lineage>
        <taxon>Eukaryota</taxon>
        <taxon>Metazoa</taxon>
        <taxon>Ecdysozoa</taxon>
        <taxon>Nematoda</taxon>
        <taxon>Chromadorea</taxon>
        <taxon>Plectida</taxon>
        <taxon>Plectina</taxon>
        <taxon>Plectoidea</taxon>
        <taxon>Plectidae</taxon>
        <taxon>Plectus</taxon>
    </lineage>
</organism>
<dbReference type="Proteomes" id="UP000887566">
    <property type="component" value="Unplaced"/>
</dbReference>
<keyword evidence="2" id="KW-1185">Reference proteome</keyword>
<feature type="region of interest" description="Disordered" evidence="1">
    <location>
        <begin position="1"/>
        <end position="21"/>
    </location>
</feature>
<accession>A0A914XL68</accession>
<name>A0A914XL68_9BILA</name>
<dbReference type="AlphaFoldDB" id="A0A914XL68"/>
<evidence type="ECO:0000313" key="3">
    <source>
        <dbReference type="WBParaSite" id="PSAMB.scaffold92size81367.g1772.t1"/>
    </source>
</evidence>
<evidence type="ECO:0000256" key="1">
    <source>
        <dbReference type="SAM" id="MobiDB-lite"/>
    </source>
</evidence>
<reference evidence="3" key="1">
    <citation type="submission" date="2022-11" db="UniProtKB">
        <authorList>
            <consortium name="WormBaseParasite"/>
        </authorList>
    </citation>
    <scope>IDENTIFICATION</scope>
</reference>
<evidence type="ECO:0000313" key="2">
    <source>
        <dbReference type="Proteomes" id="UP000887566"/>
    </source>
</evidence>
<sequence length="118" mass="13209">MTDGNEQESDETGVGANGSPVRLEGALLPPVDCWPPIDAQRWLQLLVLLARPLYYVRPRPPTTAGCEATNQWFLLKARSICLACNAKITQALTRRPANLRLFKNYAKMSEVARRLTDK</sequence>